<keyword evidence="10" id="KW-1185">Reference proteome</keyword>
<keyword evidence="2 8" id="KW-0813">Transport</keyword>
<evidence type="ECO:0000256" key="6">
    <source>
        <dbReference type="ARBA" id="ARBA00023196"/>
    </source>
</evidence>
<keyword evidence="3 8" id="KW-0375">Hydrogen ion transport</keyword>
<comment type="function">
    <text evidence="8">F(1)F(0) ATP synthase produces ATP from ADP in the presence of a proton or sodium gradient. F-type ATPases consist of two structural domains, F(1) containing the extramembraneous catalytic core and F(0) containing the membrane proton channel, linked together by a central stalk and a peripheral stalk. During catalysis, ATP synthesis in the catalytic domain of F(1) is coupled via a rotary mechanism of the central stalk subunits to proton translocation.</text>
</comment>
<name>A0A9X3RG22_9CORY</name>
<dbReference type="InterPro" id="IPR020781">
    <property type="entry name" value="ATPase_OSCP/d_CS"/>
</dbReference>
<comment type="caution">
    <text evidence="9">The sequence shown here is derived from an EMBL/GenBank/DDBJ whole genome shotgun (WGS) entry which is preliminary data.</text>
</comment>
<evidence type="ECO:0000256" key="7">
    <source>
        <dbReference type="ARBA" id="ARBA00023310"/>
    </source>
</evidence>
<dbReference type="InterPro" id="IPR026015">
    <property type="entry name" value="ATP_synth_OSCP/delta_N_sf"/>
</dbReference>
<dbReference type="PRINTS" id="PR00125">
    <property type="entry name" value="ATPASEDELTA"/>
</dbReference>
<dbReference type="HAMAP" id="MF_01416">
    <property type="entry name" value="ATP_synth_delta_bact"/>
    <property type="match status" value="1"/>
</dbReference>
<dbReference type="RefSeq" id="WP_034985591.1">
    <property type="nucleotide sequence ID" value="NZ_JAKMUT010000003.1"/>
</dbReference>
<dbReference type="Pfam" id="PF00213">
    <property type="entry name" value="OSCP"/>
    <property type="match status" value="1"/>
</dbReference>
<dbReference type="Gene3D" id="1.10.520.20">
    <property type="entry name" value="N-terminal domain of the delta subunit of the F1F0-ATP synthase"/>
    <property type="match status" value="1"/>
</dbReference>
<dbReference type="GO" id="GO:0045259">
    <property type="term" value="C:proton-transporting ATP synthase complex"/>
    <property type="evidence" value="ECO:0007669"/>
    <property type="project" value="UniProtKB-KW"/>
</dbReference>
<dbReference type="NCBIfam" id="TIGR01145">
    <property type="entry name" value="ATP_synt_delta"/>
    <property type="match status" value="1"/>
</dbReference>
<evidence type="ECO:0000256" key="2">
    <source>
        <dbReference type="ARBA" id="ARBA00022448"/>
    </source>
</evidence>
<protein>
    <recommendedName>
        <fullName evidence="8">ATP synthase subunit delta</fullName>
    </recommendedName>
    <alternativeName>
        <fullName evidence="8">ATP synthase F(1) sector subunit delta</fullName>
    </alternativeName>
    <alternativeName>
        <fullName evidence="8">F-type ATPase subunit delta</fullName>
        <shortName evidence="8">F-ATPase subunit delta</shortName>
    </alternativeName>
</protein>
<dbReference type="EMBL" id="JAKMUT010000003">
    <property type="protein sequence ID" value="MCZ9289368.1"/>
    <property type="molecule type" value="Genomic_DNA"/>
</dbReference>
<keyword evidence="4 8" id="KW-0406">Ion transport</keyword>
<comment type="similarity">
    <text evidence="8">Belongs to the ATPase delta chain family.</text>
</comment>
<dbReference type="PROSITE" id="PS00389">
    <property type="entry name" value="ATPASE_DELTA"/>
    <property type="match status" value="1"/>
</dbReference>
<evidence type="ECO:0000256" key="3">
    <source>
        <dbReference type="ARBA" id="ARBA00022781"/>
    </source>
</evidence>
<evidence type="ECO:0000256" key="8">
    <source>
        <dbReference type="HAMAP-Rule" id="MF_01416"/>
    </source>
</evidence>
<evidence type="ECO:0000313" key="10">
    <source>
        <dbReference type="Proteomes" id="UP001146469"/>
    </source>
</evidence>
<evidence type="ECO:0000256" key="4">
    <source>
        <dbReference type="ARBA" id="ARBA00023065"/>
    </source>
</evidence>
<evidence type="ECO:0000256" key="5">
    <source>
        <dbReference type="ARBA" id="ARBA00023136"/>
    </source>
</evidence>
<keyword evidence="7 8" id="KW-0066">ATP synthesis</keyword>
<comment type="subcellular location">
    <subcellularLocation>
        <location evidence="8">Cell membrane</location>
        <topology evidence="8">Peripheral membrane protein</topology>
    </subcellularLocation>
    <subcellularLocation>
        <location evidence="1">Membrane</location>
    </subcellularLocation>
</comment>
<dbReference type="Proteomes" id="UP001146469">
    <property type="component" value="Unassembled WGS sequence"/>
</dbReference>
<dbReference type="InterPro" id="IPR000711">
    <property type="entry name" value="ATPase_OSCP/dsu"/>
</dbReference>
<dbReference type="AlphaFoldDB" id="A0A9X3RG22"/>
<dbReference type="GO" id="GO:0046933">
    <property type="term" value="F:proton-transporting ATP synthase activity, rotational mechanism"/>
    <property type="evidence" value="ECO:0007669"/>
    <property type="project" value="UniProtKB-UniRule"/>
</dbReference>
<dbReference type="GO" id="GO:0005886">
    <property type="term" value="C:plasma membrane"/>
    <property type="evidence" value="ECO:0007669"/>
    <property type="project" value="UniProtKB-SubCell"/>
</dbReference>
<keyword evidence="8" id="KW-1003">Cell membrane</keyword>
<evidence type="ECO:0000313" key="9">
    <source>
        <dbReference type="EMBL" id="MCZ9289368.1"/>
    </source>
</evidence>
<evidence type="ECO:0000256" key="1">
    <source>
        <dbReference type="ARBA" id="ARBA00004370"/>
    </source>
</evidence>
<reference evidence="9" key="1">
    <citation type="submission" date="2022-02" db="EMBL/GenBank/DDBJ databases">
        <title>Corynebacterium sp. from urogenital microbiome.</title>
        <authorList>
            <person name="Cappelli E.A."/>
            <person name="Ribeiro T.G."/>
            <person name="Peixe L."/>
        </authorList>
    </citation>
    <scope>NUCLEOTIDE SEQUENCE</scope>
    <source>
        <strain evidence="9">C8Ua_174</strain>
    </source>
</reference>
<proteinExistence type="inferred from homology"/>
<organism evidence="9 10">
    <name type="scientific">Corynebacterium evansiae</name>
    <dbReference type="NCBI Taxonomy" id="2913499"/>
    <lineage>
        <taxon>Bacteria</taxon>
        <taxon>Bacillati</taxon>
        <taxon>Actinomycetota</taxon>
        <taxon>Actinomycetes</taxon>
        <taxon>Mycobacteriales</taxon>
        <taxon>Corynebacteriaceae</taxon>
        <taxon>Corynebacterium</taxon>
    </lineage>
</organism>
<keyword evidence="6 8" id="KW-0139">CF(1)</keyword>
<keyword evidence="5 8" id="KW-0472">Membrane</keyword>
<dbReference type="NCBIfam" id="NF009967">
    <property type="entry name" value="PRK13430.1"/>
    <property type="match status" value="1"/>
</dbReference>
<accession>A0A9X3RG22</accession>
<comment type="function">
    <text evidence="8">This protein is part of the stalk that links CF(0) to CF(1). It either transmits conformational changes from CF(0) to CF(1) or is implicated in proton conduction.</text>
</comment>
<dbReference type="PANTHER" id="PTHR11910">
    <property type="entry name" value="ATP SYNTHASE DELTA CHAIN"/>
    <property type="match status" value="1"/>
</dbReference>
<sequence length="272" mass="29423">MHAASREAIERLEQTLDQGLNETSDKVGTGVTTGTELFDVVELLDSDRGLRVALIDPARDANTRVELAKSLFGGKVSASTEEIVSAAVSQSWSNTRDLRDGLVKLGRLALLRAADAQGQQDRVEDELFQLARIIEREPELELKLADRAASPDARRDLLAKVLYGKVTSTTEALALQAIGRLRQRPVEELDSLVDEVAALEGRTVARVRAAAALGEQQKSTLSDKLEKIYGRKIAVHSEVDTSLLGGAVIRVGHEIIDGSTAGNLRRLRASIA</sequence>
<gene>
    <name evidence="8" type="primary">atpH</name>
    <name evidence="9" type="ORF">L8V00_03980</name>
</gene>